<protein>
    <recommendedName>
        <fullName evidence="3">Secretion system C-terminal sorting domain-containing protein</fullName>
    </recommendedName>
</protein>
<dbReference type="Proteomes" id="UP000245449">
    <property type="component" value="Unassembled WGS sequence"/>
</dbReference>
<dbReference type="Pfam" id="PF18962">
    <property type="entry name" value="Por_Secre_tail"/>
    <property type="match status" value="1"/>
</dbReference>
<keyword evidence="1 2" id="KW-0732">Signal</keyword>
<gene>
    <name evidence="4" type="ORF">DB895_11445</name>
</gene>
<name>A0A2U1JGW0_9FLAO</name>
<evidence type="ECO:0000259" key="3">
    <source>
        <dbReference type="Pfam" id="PF18962"/>
    </source>
</evidence>
<dbReference type="InterPro" id="IPR026444">
    <property type="entry name" value="Secre_tail"/>
</dbReference>
<evidence type="ECO:0000313" key="4">
    <source>
        <dbReference type="EMBL" id="PWA04361.1"/>
    </source>
</evidence>
<dbReference type="AlphaFoldDB" id="A0A2U1JGW0"/>
<organism evidence="4 5">
    <name type="scientific">Flavobacterium psychrotolerans</name>
    <dbReference type="NCBI Taxonomy" id="2169410"/>
    <lineage>
        <taxon>Bacteria</taxon>
        <taxon>Pseudomonadati</taxon>
        <taxon>Bacteroidota</taxon>
        <taxon>Flavobacteriia</taxon>
        <taxon>Flavobacteriales</taxon>
        <taxon>Flavobacteriaceae</taxon>
        <taxon>Flavobacterium</taxon>
    </lineage>
</organism>
<reference evidence="4 5" key="1">
    <citation type="submission" date="2018-04" db="EMBL/GenBank/DDBJ databases">
        <title>Flavobacterium sp. nov., isolated from glacier ice.</title>
        <authorList>
            <person name="Liu Q."/>
            <person name="Xin Y.-H."/>
        </authorList>
    </citation>
    <scope>NUCLEOTIDE SEQUENCE [LARGE SCALE GENOMIC DNA]</scope>
    <source>
        <strain evidence="4 5">RB1R5</strain>
    </source>
</reference>
<dbReference type="NCBIfam" id="TIGR04183">
    <property type="entry name" value="Por_Secre_tail"/>
    <property type="match status" value="1"/>
</dbReference>
<dbReference type="Gene3D" id="2.40.128.720">
    <property type="match status" value="4"/>
</dbReference>
<dbReference type="EMBL" id="QCZI01000015">
    <property type="protein sequence ID" value="PWA04361.1"/>
    <property type="molecule type" value="Genomic_DNA"/>
</dbReference>
<sequence>MKTQITYKTIRRSLGTLAMLLGCLLSGFNSFGQKIQTSTTETWKNENWGNLAKTNFTYDSNGYLVHNLSQSWDINSWSDNSQSDYINNLDGTVNQMTSQLWDTEANAWLNTQRVSYTYTAAKKVMSSVSEFWIATNWQFYLRQTNTYDSNGYLTKNLSQMWDYLTPWKNTSQTLFTNNPNGTPSQTVFQSWNGVNAWNDFERITYTYTATDKVLTAITETWATPNWVNLNRETNTYDGNGYLTNSLSQDWVVSPNGWKNESQTNYTNLGDGTPAQIITQNWDDTGSAWKNSLRITFTYAPLAVNNAVSEKGFAIFPNPAQDRITIKTNNAIRGITYLIYDQMGRKFLNGTLNLAETVIDVNQLATGIYFIQMGENKEQTIKMMKK</sequence>
<feature type="domain" description="Secretion system C-terminal sorting" evidence="3">
    <location>
        <begin position="314"/>
        <end position="381"/>
    </location>
</feature>
<evidence type="ECO:0000313" key="5">
    <source>
        <dbReference type="Proteomes" id="UP000245449"/>
    </source>
</evidence>
<dbReference type="RefSeq" id="WP_116725501.1">
    <property type="nucleotide sequence ID" value="NZ_QCZI01000015.1"/>
</dbReference>
<dbReference type="OrthoDB" id="1377495at2"/>
<proteinExistence type="predicted"/>
<evidence type="ECO:0000256" key="2">
    <source>
        <dbReference type="SAM" id="SignalP"/>
    </source>
</evidence>
<accession>A0A2U1JGW0</accession>
<keyword evidence="5" id="KW-1185">Reference proteome</keyword>
<dbReference type="PROSITE" id="PS51257">
    <property type="entry name" value="PROKAR_LIPOPROTEIN"/>
    <property type="match status" value="1"/>
</dbReference>
<feature type="signal peptide" evidence="2">
    <location>
        <begin position="1"/>
        <end position="31"/>
    </location>
</feature>
<comment type="caution">
    <text evidence="4">The sequence shown here is derived from an EMBL/GenBank/DDBJ whole genome shotgun (WGS) entry which is preliminary data.</text>
</comment>
<feature type="chain" id="PRO_5015396744" description="Secretion system C-terminal sorting domain-containing protein" evidence="2">
    <location>
        <begin position="32"/>
        <end position="385"/>
    </location>
</feature>
<evidence type="ECO:0000256" key="1">
    <source>
        <dbReference type="ARBA" id="ARBA00022729"/>
    </source>
</evidence>